<comment type="similarity">
    <text evidence="2">Belongs to the methyl-accepting chemotaxis (MCP) protein family.</text>
</comment>
<evidence type="ECO:0000313" key="7">
    <source>
        <dbReference type="Proteomes" id="UP000641646"/>
    </source>
</evidence>
<dbReference type="InterPro" id="IPR004090">
    <property type="entry name" value="Chemotax_Me-accpt_rcpt"/>
</dbReference>
<reference evidence="6" key="1">
    <citation type="journal article" date="2015" name="ISME J.">
        <title>Draft Genome Sequence of Streptomyces incarnatus NRRL8089, which Produces the Nucleoside Antibiotic Sinefungin.</title>
        <authorList>
            <person name="Oshima K."/>
            <person name="Hattori M."/>
            <person name="Shimizu H."/>
            <person name="Fukuda K."/>
            <person name="Nemoto M."/>
            <person name="Inagaki K."/>
            <person name="Tamura T."/>
        </authorList>
    </citation>
    <scope>NUCLEOTIDE SEQUENCE</scope>
    <source>
        <strain evidence="6">FACHB-1375</strain>
    </source>
</reference>
<accession>A0A926VH53</accession>
<evidence type="ECO:0000256" key="4">
    <source>
        <dbReference type="SAM" id="Phobius"/>
    </source>
</evidence>
<feature type="domain" description="Methyl-accepting transducer" evidence="5">
    <location>
        <begin position="224"/>
        <end position="460"/>
    </location>
</feature>
<dbReference type="InterPro" id="IPR004089">
    <property type="entry name" value="MCPsignal_dom"/>
</dbReference>
<dbReference type="GO" id="GO:0004888">
    <property type="term" value="F:transmembrane signaling receptor activity"/>
    <property type="evidence" value="ECO:0007669"/>
    <property type="project" value="InterPro"/>
</dbReference>
<keyword evidence="4" id="KW-0812">Transmembrane</keyword>
<dbReference type="PANTHER" id="PTHR32089">
    <property type="entry name" value="METHYL-ACCEPTING CHEMOTAXIS PROTEIN MCPB"/>
    <property type="match status" value="1"/>
</dbReference>
<proteinExistence type="inferred from homology"/>
<comment type="caution">
    <text evidence="6">The sequence shown here is derived from an EMBL/GenBank/DDBJ whole genome shotgun (WGS) entry which is preliminary data.</text>
</comment>
<evidence type="ECO:0000259" key="5">
    <source>
        <dbReference type="PROSITE" id="PS50111"/>
    </source>
</evidence>
<evidence type="ECO:0000256" key="1">
    <source>
        <dbReference type="ARBA" id="ARBA00023224"/>
    </source>
</evidence>
<protein>
    <submittedName>
        <fullName evidence="6">CHASE3 domain-containing protein</fullName>
    </submittedName>
</protein>
<dbReference type="Gene3D" id="1.10.287.950">
    <property type="entry name" value="Methyl-accepting chemotaxis protein"/>
    <property type="match status" value="1"/>
</dbReference>
<evidence type="ECO:0000313" key="6">
    <source>
        <dbReference type="EMBL" id="MBD2183033.1"/>
    </source>
</evidence>
<dbReference type="Proteomes" id="UP000641646">
    <property type="component" value="Unassembled WGS sequence"/>
</dbReference>
<dbReference type="GO" id="GO:0007165">
    <property type="term" value="P:signal transduction"/>
    <property type="evidence" value="ECO:0007669"/>
    <property type="project" value="UniProtKB-KW"/>
</dbReference>
<organism evidence="6 7">
    <name type="scientific">Aerosakkonema funiforme FACHB-1375</name>
    <dbReference type="NCBI Taxonomy" id="2949571"/>
    <lineage>
        <taxon>Bacteria</taxon>
        <taxon>Bacillati</taxon>
        <taxon>Cyanobacteriota</taxon>
        <taxon>Cyanophyceae</taxon>
        <taxon>Oscillatoriophycideae</taxon>
        <taxon>Aerosakkonematales</taxon>
        <taxon>Aerosakkonemataceae</taxon>
        <taxon>Aerosakkonema</taxon>
    </lineage>
</organism>
<dbReference type="GO" id="GO:0006935">
    <property type="term" value="P:chemotaxis"/>
    <property type="evidence" value="ECO:0007669"/>
    <property type="project" value="InterPro"/>
</dbReference>
<feature type="transmembrane region" description="Helical" evidence="4">
    <location>
        <begin position="190"/>
        <end position="214"/>
    </location>
</feature>
<dbReference type="PROSITE" id="PS50111">
    <property type="entry name" value="CHEMOTAXIS_TRANSDUC_2"/>
    <property type="match status" value="1"/>
</dbReference>
<evidence type="ECO:0000256" key="2">
    <source>
        <dbReference type="ARBA" id="ARBA00029447"/>
    </source>
</evidence>
<keyword evidence="4" id="KW-0472">Membrane</keyword>
<dbReference type="PRINTS" id="PR00260">
    <property type="entry name" value="CHEMTRNSDUCR"/>
</dbReference>
<dbReference type="EMBL" id="JACJPW010000046">
    <property type="protein sequence ID" value="MBD2183033.1"/>
    <property type="molecule type" value="Genomic_DNA"/>
</dbReference>
<dbReference type="Pfam" id="PF00015">
    <property type="entry name" value="MCPsignal"/>
    <property type="match status" value="1"/>
</dbReference>
<evidence type="ECO:0000256" key="3">
    <source>
        <dbReference type="PROSITE-ProRule" id="PRU00284"/>
    </source>
</evidence>
<gene>
    <name evidence="6" type="ORF">H6G03_18515</name>
</gene>
<feature type="transmembrane region" description="Helical" evidence="4">
    <location>
        <begin position="20"/>
        <end position="41"/>
    </location>
</feature>
<reference evidence="6" key="2">
    <citation type="submission" date="2020-08" db="EMBL/GenBank/DDBJ databases">
        <authorList>
            <person name="Chen M."/>
            <person name="Teng W."/>
            <person name="Zhao L."/>
            <person name="Hu C."/>
            <person name="Zhou Y."/>
            <person name="Han B."/>
            <person name="Song L."/>
            <person name="Shu W."/>
        </authorList>
    </citation>
    <scope>NUCLEOTIDE SEQUENCE</scope>
    <source>
        <strain evidence="6">FACHB-1375</strain>
    </source>
</reference>
<name>A0A926VH53_9CYAN</name>
<dbReference type="PANTHER" id="PTHR32089:SF112">
    <property type="entry name" value="LYSOZYME-LIKE PROTEIN-RELATED"/>
    <property type="match status" value="1"/>
</dbReference>
<dbReference type="GO" id="GO:0016020">
    <property type="term" value="C:membrane"/>
    <property type="evidence" value="ECO:0007669"/>
    <property type="project" value="InterPro"/>
</dbReference>
<sequence>MGNWEIGSKFSNLKLRSRIIMGYSVPLLLSIGITGLVYSNLREVDRQNKRQIIGQEMVKNSDRIALSIARVQRSARSYLLEADEESLQDFDDGEELFELAATSLEQLVEVPEQKQRLAAIVALGNKSIELNRNLIELVKSGRIKEALQKYASTDRQNLNRQLEKVLDDFNQTEDFIQAKKNKETEAALSFLNMIVVLCTLMSAILAIPIGFWIASRITAAINESVNEIATSSTQIASTVEEQQRTANQQASAVHQTTTTMDELGASSRRSAEQAEMSAVGARQALSKAEEGSQAVVQTLEEMAILKEKVEAIAQQILHLSQHTNQIGYISGVVSDLANQTNMLALNAAVEAVRAGEHGKGFGVVASEIRKLADASKKSADKINILVADIQRSINSTVMVTSEGTKTAEEGELIVQQTAAAFTGVTEAINNVFTNSQQISLNAKQQAVAIQQVVEAMNALNAAAVETASSINQTKVGIQKLNAVALNLKTAV</sequence>
<dbReference type="SMART" id="SM00283">
    <property type="entry name" value="MA"/>
    <property type="match status" value="1"/>
</dbReference>
<dbReference type="Pfam" id="PF05227">
    <property type="entry name" value="CHASE3"/>
    <property type="match status" value="1"/>
</dbReference>
<dbReference type="AlphaFoldDB" id="A0A926VH53"/>
<dbReference type="InterPro" id="IPR007891">
    <property type="entry name" value="CHASE3"/>
</dbReference>
<dbReference type="SUPFAM" id="SSF58104">
    <property type="entry name" value="Methyl-accepting chemotaxis protein (MCP) signaling domain"/>
    <property type="match status" value="1"/>
</dbReference>
<keyword evidence="7" id="KW-1185">Reference proteome</keyword>
<keyword evidence="1 3" id="KW-0807">Transducer</keyword>
<keyword evidence="4" id="KW-1133">Transmembrane helix</keyword>
<dbReference type="RefSeq" id="WP_190466499.1">
    <property type="nucleotide sequence ID" value="NZ_JACJPW010000046.1"/>
</dbReference>